<evidence type="ECO:0000256" key="5">
    <source>
        <dbReference type="ARBA" id="ARBA00022777"/>
    </source>
</evidence>
<keyword evidence="4 7" id="KW-0547">Nucleotide-binding</keyword>
<accession>A0A1H1P106</accession>
<evidence type="ECO:0000313" key="12">
    <source>
        <dbReference type="Proteomes" id="UP000199103"/>
    </source>
</evidence>
<feature type="region of interest" description="Disordered" evidence="8">
    <location>
        <begin position="269"/>
        <end position="339"/>
    </location>
</feature>
<dbReference type="InterPro" id="IPR011009">
    <property type="entry name" value="Kinase-like_dom_sf"/>
</dbReference>
<dbReference type="RefSeq" id="WP_091519999.1">
    <property type="nucleotide sequence ID" value="NZ_LT629772.1"/>
</dbReference>
<feature type="compositionally biased region" description="Low complexity" evidence="8">
    <location>
        <begin position="324"/>
        <end position="333"/>
    </location>
</feature>
<dbReference type="CDD" id="cd14014">
    <property type="entry name" value="STKc_PknB_like"/>
    <property type="match status" value="1"/>
</dbReference>
<dbReference type="AlphaFoldDB" id="A0A1H1P106"/>
<dbReference type="GO" id="GO:0005524">
    <property type="term" value="F:ATP binding"/>
    <property type="evidence" value="ECO:0007669"/>
    <property type="project" value="UniProtKB-UniRule"/>
</dbReference>
<keyword evidence="9" id="KW-1133">Transmembrane helix</keyword>
<dbReference type="Gene3D" id="1.10.510.10">
    <property type="entry name" value="Transferase(Phosphotransferase) domain 1"/>
    <property type="match status" value="1"/>
</dbReference>
<dbReference type="SMART" id="SM00220">
    <property type="entry name" value="S_TKc"/>
    <property type="match status" value="1"/>
</dbReference>
<evidence type="ECO:0000256" key="9">
    <source>
        <dbReference type="SAM" id="Phobius"/>
    </source>
</evidence>
<dbReference type="Proteomes" id="UP000199103">
    <property type="component" value="Chromosome I"/>
</dbReference>
<dbReference type="PROSITE" id="PS00108">
    <property type="entry name" value="PROTEIN_KINASE_ST"/>
    <property type="match status" value="1"/>
</dbReference>
<protein>
    <recommendedName>
        <fullName evidence="1">non-specific serine/threonine protein kinase</fullName>
        <ecNumber evidence="1">2.7.11.1</ecNumber>
    </recommendedName>
</protein>
<dbReference type="Pfam" id="PF00069">
    <property type="entry name" value="Pkinase"/>
    <property type="match status" value="1"/>
</dbReference>
<keyword evidence="3" id="KW-0808">Transferase</keyword>
<dbReference type="InterPro" id="IPR008271">
    <property type="entry name" value="Ser/Thr_kinase_AS"/>
</dbReference>
<dbReference type="InterPro" id="IPR017441">
    <property type="entry name" value="Protein_kinase_ATP_BS"/>
</dbReference>
<dbReference type="InterPro" id="IPR000719">
    <property type="entry name" value="Prot_kinase_dom"/>
</dbReference>
<evidence type="ECO:0000259" key="10">
    <source>
        <dbReference type="PROSITE" id="PS50011"/>
    </source>
</evidence>
<dbReference type="GO" id="GO:0004674">
    <property type="term" value="F:protein serine/threonine kinase activity"/>
    <property type="evidence" value="ECO:0007669"/>
    <property type="project" value="UniProtKB-KW"/>
</dbReference>
<dbReference type="PANTHER" id="PTHR43289">
    <property type="entry name" value="MITOGEN-ACTIVATED PROTEIN KINASE KINASE KINASE 20-RELATED"/>
    <property type="match status" value="1"/>
</dbReference>
<feature type="domain" description="Protein kinase" evidence="10">
    <location>
        <begin position="9"/>
        <end position="255"/>
    </location>
</feature>
<dbReference type="Gene3D" id="3.30.200.20">
    <property type="entry name" value="Phosphorylase Kinase, domain 1"/>
    <property type="match status" value="1"/>
</dbReference>
<dbReference type="OrthoDB" id="9762169at2"/>
<name>A0A1H1P106_9ACTN</name>
<evidence type="ECO:0000256" key="3">
    <source>
        <dbReference type="ARBA" id="ARBA00022679"/>
    </source>
</evidence>
<gene>
    <name evidence="11" type="ORF">SAMN04489812_0724</name>
</gene>
<proteinExistence type="predicted"/>
<keyword evidence="9" id="KW-0472">Membrane</keyword>
<evidence type="ECO:0000256" key="8">
    <source>
        <dbReference type="SAM" id="MobiDB-lite"/>
    </source>
</evidence>
<reference evidence="11 12" key="1">
    <citation type="submission" date="2016-10" db="EMBL/GenBank/DDBJ databases">
        <authorList>
            <person name="de Groot N.N."/>
        </authorList>
    </citation>
    <scope>NUCLEOTIDE SEQUENCE [LARGE SCALE GENOMIC DNA]</scope>
    <source>
        <strain evidence="11 12">DSM 21800</strain>
    </source>
</reference>
<keyword evidence="6 7" id="KW-0067">ATP-binding</keyword>
<evidence type="ECO:0000256" key="7">
    <source>
        <dbReference type="PROSITE-ProRule" id="PRU10141"/>
    </source>
</evidence>
<keyword evidence="2 11" id="KW-0723">Serine/threonine-protein kinase</keyword>
<dbReference type="PROSITE" id="PS00107">
    <property type="entry name" value="PROTEIN_KINASE_ATP"/>
    <property type="match status" value="1"/>
</dbReference>
<evidence type="ECO:0000256" key="1">
    <source>
        <dbReference type="ARBA" id="ARBA00012513"/>
    </source>
</evidence>
<dbReference type="STRING" id="630515.SAMN04489812_0724"/>
<evidence type="ECO:0000313" key="11">
    <source>
        <dbReference type="EMBL" id="SDS04926.1"/>
    </source>
</evidence>
<dbReference type="EMBL" id="LT629772">
    <property type="protein sequence ID" value="SDS04926.1"/>
    <property type="molecule type" value="Genomic_DNA"/>
</dbReference>
<sequence>MAERFAGRYEFVDVLGDGGMGTVWRVWDHKEATFRAAKMLKQSDSASLLRFVRETSWRIDHEHVVTPVGWSAEDDRVLFTMPLVAGGTVATLARDFGALPGIWVGDLIGQLLSALVAVHAAGLVHRDIKPSNLLLDATGTGRPRLRLTDFGIAMAVDDPRMTRVGEVIGTPGYQSPEAFRGADPDPRQDLYSVGMVAVELLTGARPPSGSNADPVELAEIGQSSLAPVVGRLIEPDPERRFGSAQQALDALHGCTPTAWDRERSREIEVFDHLPPMPEGWTTHGPRETASPAPSQPEPLQFQRPPGQELPARELPIQHPRDPQPQKQQAWPPASDRPIAAGHGERYVARGDDGHGPANGTAAPPARRPAGIVFPLLAIGAGLILIAVAALLLS</sequence>
<keyword evidence="12" id="KW-1185">Reference proteome</keyword>
<feature type="transmembrane region" description="Helical" evidence="9">
    <location>
        <begin position="371"/>
        <end position="392"/>
    </location>
</feature>
<feature type="binding site" evidence="7">
    <location>
        <position position="38"/>
    </location>
    <ligand>
        <name>ATP</name>
        <dbReference type="ChEBI" id="CHEBI:30616"/>
    </ligand>
</feature>
<keyword evidence="5 11" id="KW-0418">Kinase</keyword>
<dbReference type="EC" id="2.7.11.1" evidence="1"/>
<dbReference type="SUPFAM" id="SSF56112">
    <property type="entry name" value="Protein kinase-like (PK-like)"/>
    <property type="match status" value="1"/>
</dbReference>
<evidence type="ECO:0000256" key="4">
    <source>
        <dbReference type="ARBA" id="ARBA00022741"/>
    </source>
</evidence>
<dbReference type="PROSITE" id="PS50011">
    <property type="entry name" value="PROTEIN_KINASE_DOM"/>
    <property type="match status" value="1"/>
</dbReference>
<dbReference type="PANTHER" id="PTHR43289:SF6">
    <property type="entry name" value="SERINE_THREONINE-PROTEIN KINASE NEKL-3"/>
    <property type="match status" value="1"/>
</dbReference>
<keyword evidence="9" id="KW-0812">Transmembrane</keyword>
<evidence type="ECO:0000256" key="6">
    <source>
        <dbReference type="ARBA" id="ARBA00022840"/>
    </source>
</evidence>
<evidence type="ECO:0000256" key="2">
    <source>
        <dbReference type="ARBA" id="ARBA00022527"/>
    </source>
</evidence>
<organism evidence="11 12">
    <name type="scientific">Microlunatus soli</name>
    <dbReference type="NCBI Taxonomy" id="630515"/>
    <lineage>
        <taxon>Bacteria</taxon>
        <taxon>Bacillati</taxon>
        <taxon>Actinomycetota</taxon>
        <taxon>Actinomycetes</taxon>
        <taxon>Propionibacteriales</taxon>
        <taxon>Propionibacteriaceae</taxon>
        <taxon>Microlunatus</taxon>
    </lineage>
</organism>